<comment type="subcellular location">
    <subcellularLocation>
        <location evidence="1">Membrane</location>
        <topology evidence="1">Single-pass membrane protein</topology>
    </subcellularLocation>
</comment>
<proteinExistence type="predicted"/>
<dbReference type="GO" id="GO:0016020">
    <property type="term" value="C:membrane"/>
    <property type="evidence" value="ECO:0007669"/>
    <property type="project" value="UniProtKB-SubCell"/>
</dbReference>
<protein>
    <submittedName>
        <fullName evidence="7">Uncharacterized protein</fullName>
    </submittedName>
</protein>
<sequence>MYRWGGFAGTGDKPGNRTLHTTTLMPEKRILMFGGADVDSLTPITRDPVYVITVNDDNPDSPKFTFTQRALPKDGAVIVYQRWGHSSVLVTDKQNNSYVFILLGRGSDNKPQSDFHILSTTNFTWMGPKFSVASPEMNDNSNGLSGGAIAGVVVGIVVGVAVIAGLIAFCCVRKRRQQYSAANQNFPAYNSAGTQASQPPPSYTGGYAGDASVAASKPDAPTSATGRIAMTPVVKPDGA</sequence>
<keyword evidence="3 6" id="KW-1133">Transmembrane helix</keyword>
<keyword evidence="8" id="KW-1185">Reference proteome</keyword>
<name>A0A1X2HVU3_SYNRA</name>
<reference evidence="7 8" key="1">
    <citation type="submission" date="2016-07" db="EMBL/GenBank/DDBJ databases">
        <title>Pervasive Adenine N6-methylation of Active Genes in Fungi.</title>
        <authorList>
            <consortium name="DOE Joint Genome Institute"/>
            <person name="Mondo S.J."/>
            <person name="Dannebaum R.O."/>
            <person name="Kuo R.C."/>
            <person name="Labutti K."/>
            <person name="Haridas S."/>
            <person name="Kuo A."/>
            <person name="Salamov A."/>
            <person name="Ahrendt S.R."/>
            <person name="Lipzen A."/>
            <person name="Sullivan W."/>
            <person name="Andreopoulos W.B."/>
            <person name="Clum A."/>
            <person name="Lindquist E."/>
            <person name="Daum C."/>
            <person name="Ramamoorthy G.K."/>
            <person name="Gryganskyi A."/>
            <person name="Culley D."/>
            <person name="Magnuson J.K."/>
            <person name="James T.Y."/>
            <person name="O'Malley M.A."/>
            <person name="Stajich J.E."/>
            <person name="Spatafora J.W."/>
            <person name="Visel A."/>
            <person name="Grigoriev I.V."/>
        </authorList>
    </citation>
    <scope>NUCLEOTIDE SEQUENCE [LARGE SCALE GENOMIC DNA]</scope>
    <source>
        <strain evidence="7 8">NRRL 2496</strain>
    </source>
</reference>
<keyword evidence="2 6" id="KW-0812">Transmembrane</keyword>
<dbReference type="InterPro" id="IPR051694">
    <property type="entry name" value="Immunoregulatory_rcpt-like"/>
</dbReference>
<dbReference type="AlphaFoldDB" id="A0A1X2HVU3"/>
<dbReference type="STRING" id="13706.A0A1X2HVU3"/>
<feature type="transmembrane region" description="Helical" evidence="6">
    <location>
        <begin position="148"/>
        <end position="172"/>
    </location>
</feature>
<dbReference type="OrthoDB" id="2290287at2759"/>
<comment type="caution">
    <text evidence="7">The sequence shown here is derived from an EMBL/GenBank/DDBJ whole genome shotgun (WGS) entry which is preliminary data.</text>
</comment>
<keyword evidence="4 6" id="KW-0472">Membrane</keyword>
<evidence type="ECO:0000313" key="8">
    <source>
        <dbReference type="Proteomes" id="UP000242180"/>
    </source>
</evidence>
<dbReference type="Gene3D" id="2.120.10.80">
    <property type="entry name" value="Kelch-type beta propeller"/>
    <property type="match status" value="1"/>
</dbReference>
<evidence type="ECO:0000256" key="3">
    <source>
        <dbReference type="ARBA" id="ARBA00022989"/>
    </source>
</evidence>
<organism evidence="7 8">
    <name type="scientific">Syncephalastrum racemosum</name>
    <name type="common">Filamentous fungus</name>
    <dbReference type="NCBI Taxonomy" id="13706"/>
    <lineage>
        <taxon>Eukaryota</taxon>
        <taxon>Fungi</taxon>
        <taxon>Fungi incertae sedis</taxon>
        <taxon>Mucoromycota</taxon>
        <taxon>Mucoromycotina</taxon>
        <taxon>Mucoromycetes</taxon>
        <taxon>Mucorales</taxon>
        <taxon>Syncephalastraceae</taxon>
        <taxon>Syncephalastrum</taxon>
    </lineage>
</organism>
<dbReference type="InterPro" id="IPR015915">
    <property type="entry name" value="Kelch-typ_b-propeller"/>
</dbReference>
<evidence type="ECO:0000256" key="4">
    <source>
        <dbReference type="ARBA" id="ARBA00023136"/>
    </source>
</evidence>
<dbReference type="Proteomes" id="UP000242180">
    <property type="component" value="Unassembled WGS sequence"/>
</dbReference>
<evidence type="ECO:0000313" key="7">
    <source>
        <dbReference type="EMBL" id="ORZ03720.1"/>
    </source>
</evidence>
<feature type="region of interest" description="Disordered" evidence="5">
    <location>
        <begin position="189"/>
        <end position="239"/>
    </location>
</feature>
<accession>A0A1X2HVU3</accession>
<evidence type="ECO:0000256" key="6">
    <source>
        <dbReference type="SAM" id="Phobius"/>
    </source>
</evidence>
<evidence type="ECO:0000256" key="5">
    <source>
        <dbReference type="SAM" id="MobiDB-lite"/>
    </source>
</evidence>
<dbReference type="PANTHER" id="PTHR15549">
    <property type="entry name" value="PAIRED IMMUNOGLOBULIN-LIKE TYPE 2 RECEPTOR"/>
    <property type="match status" value="1"/>
</dbReference>
<dbReference type="SUPFAM" id="SSF50965">
    <property type="entry name" value="Galactose oxidase, central domain"/>
    <property type="match status" value="1"/>
</dbReference>
<dbReference type="EMBL" id="MCGN01000001">
    <property type="protein sequence ID" value="ORZ03720.1"/>
    <property type="molecule type" value="Genomic_DNA"/>
</dbReference>
<evidence type="ECO:0000256" key="1">
    <source>
        <dbReference type="ARBA" id="ARBA00004167"/>
    </source>
</evidence>
<gene>
    <name evidence="7" type="ORF">BCR43DRAFT_501536</name>
</gene>
<dbReference type="InParanoid" id="A0A1X2HVU3"/>
<evidence type="ECO:0000256" key="2">
    <source>
        <dbReference type="ARBA" id="ARBA00022692"/>
    </source>
</evidence>
<dbReference type="InterPro" id="IPR011043">
    <property type="entry name" value="Gal_Oxase/kelch_b-propeller"/>
</dbReference>
<dbReference type="GO" id="GO:0071944">
    <property type="term" value="C:cell periphery"/>
    <property type="evidence" value="ECO:0007669"/>
    <property type="project" value="UniProtKB-ARBA"/>
</dbReference>